<feature type="compositionally biased region" description="Low complexity" evidence="11">
    <location>
        <begin position="23"/>
        <end position="34"/>
    </location>
</feature>
<evidence type="ECO:0000256" key="5">
    <source>
        <dbReference type="ARBA" id="ARBA00022833"/>
    </source>
</evidence>
<evidence type="ECO:0000313" key="14">
    <source>
        <dbReference type="Proteomes" id="UP000267027"/>
    </source>
</evidence>
<evidence type="ECO:0000256" key="9">
    <source>
        <dbReference type="ARBA" id="ARBA00023242"/>
    </source>
</evidence>
<dbReference type="GO" id="GO:0003677">
    <property type="term" value="F:DNA binding"/>
    <property type="evidence" value="ECO:0007669"/>
    <property type="project" value="UniProtKB-KW"/>
</dbReference>
<organism evidence="15">
    <name type="scientific">Angiostrongylus costaricensis</name>
    <name type="common">Nematode worm</name>
    <dbReference type="NCBI Taxonomy" id="334426"/>
    <lineage>
        <taxon>Eukaryota</taxon>
        <taxon>Metazoa</taxon>
        <taxon>Ecdysozoa</taxon>
        <taxon>Nematoda</taxon>
        <taxon>Chromadorea</taxon>
        <taxon>Rhabditida</taxon>
        <taxon>Rhabditina</taxon>
        <taxon>Rhabditomorpha</taxon>
        <taxon>Strongyloidea</taxon>
        <taxon>Metastrongylidae</taxon>
        <taxon>Angiostrongylus</taxon>
    </lineage>
</organism>
<dbReference type="PROSITE" id="PS50157">
    <property type="entry name" value="ZINC_FINGER_C2H2_2"/>
    <property type="match status" value="3"/>
</dbReference>
<sequence>MSPSSLYLGTDYSGRCSDGSAASGAMSTTSGSSTPAPVRRSRSSHDGLLKCQFCPKKWHELLHTHMTDCRMMRGHECAQCGKRFKARGGLQQHLRIHSNDRPYACHFCSKRFTQKSHVDQHERIHTGTKPFTCQFCGRAFRQRSQQLGHEATHSNTITTTIQAATQRTQQTPSSTEQSKTHRDQERDEMIRNEVKGFFLSFSFSSF</sequence>
<dbReference type="PROSITE" id="PS00028">
    <property type="entry name" value="ZINC_FINGER_C2H2_1"/>
    <property type="match status" value="3"/>
</dbReference>
<dbReference type="Pfam" id="PF00096">
    <property type="entry name" value="zf-C2H2"/>
    <property type="match status" value="3"/>
</dbReference>
<name>A0A0R3PLJ7_ANGCS</name>
<keyword evidence="9" id="KW-0539">Nucleus</keyword>
<keyword evidence="8" id="KW-0804">Transcription</keyword>
<dbReference type="Proteomes" id="UP000267027">
    <property type="component" value="Unassembled WGS sequence"/>
</dbReference>
<feature type="domain" description="C2H2-type" evidence="12">
    <location>
        <begin position="131"/>
        <end position="158"/>
    </location>
</feature>
<dbReference type="InterPro" id="IPR013087">
    <property type="entry name" value="Znf_C2H2_type"/>
</dbReference>
<evidence type="ECO:0000256" key="10">
    <source>
        <dbReference type="PROSITE-ProRule" id="PRU00042"/>
    </source>
</evidence>
<dbReference type="GO" id="GO:0005634">
    <property type="term" value="C:nucleus"/>
    <property type="evidence" value="ECO:0007669"/>
    <property type="project" value="UniProtKB-SubCell"/>
</dbReference>
<dbReference type="AlphaFoldDB" id="A0A0R3PLJ7"/>
<evidence type="ECO:0000259" key="12">
    <source>
        <dbReference type="PROSITE" id="PS50157"/>
    </source>
</evidence>
<accession>A0A0R3PLJ7</accession>
<dbReference type="WBParaSite" id="ACOC_0000564101-mRNA-1">
    <property type="protein sequence ID" value="ACOC_0000564101-mRNA-1"/>
    <property type="gene ID" value="ACOC_0000564101"/>
</dbReference>
<feature type="compositionally biased region" description="Low complexity" evidence="11">
    <location>
        <begin position="163"/>
        <end position="177"/>
    </location>
</feature>
<dbReference type="FunFam" id="3.30.160.60:FF:000646">
    <property type="entry name" value="Myeloid zinc finger 1"/>
    <property type="match status" value="1"/>
</dbReference>
<feature type="compositionally biased region" description="Basic and acidic residues" evidence="11">
    <location>
        <begin position="178"/>
        <end position="187"/>
    </location>
</feature>
<evidence type="ECO:0000256" key="8">
    <source>
        <dbReference type="ARBA" id="ARBA00023163"/>
    </source>
</evidence>
<evidence type="ECO:0000256" key="11">
    <source>
        <dbReference type="SAM" id="MobiDB-lite"/>
    </source>
</evidence>
<dbReference type="SUPFAM" id="SSF57667">
    <property type="entry name" value="beta-beta-alpha zinc fingers"/>
    <property type="match status" value="2"/>
</dbReference>
<keyword evidence="6" id="KW-0805">Transcription regulation</keyword>
<comment type="subcellular location">
    <subcellularLocation>
        <location evidence="1">Nucleus</location>
    </subcellularLocation>
</comment>
<keyword evidence="5" id="KW-0862">Zinc</keyword>
<evidence type="ECO:0000256" key="2">
    <source>
        <dbReference type="ARBA" id="ARBA00022723"/>
    </source>
</evidence>
<dbReference type="PANTHER" id="PTHR24394">
    <property type="entry name" value="ZINC FINGER PROTEIN"/>
    <property type="match status" value="1"/>
</dbReference>
<evidence type="ECO:0000313" key="13">
    <source>
        <dbReference type="EMBL" id="VDM57227.1"/>
    </source>
</evidence>
<dbReference type="FunFam" id="3.30.160.60:FF:001498">
    <property type="entry name" value="Zinc finger protein 404"/>
    <property type="match status" value="1"/>
</dbReference>
<dbReference type="InterPro" id="IPR036236">
    <property type="entry name" value="Znf_C2H2_sf"/>
</dbReference>
<dbReference type="STRING" id="334426.A0A0R3PLJ7"/>
<dbReference type="OMA" id="KWHELLH"/>
<dbReference type="GO" id="GO:0008270">
    <property type="term" value="F:zinc ion binding"/>
    <property type="evidence" value="ECO:0007669"/>
    <property type="project" value="UniProtKB-KW"/>
</dbReference>
<feature type="region of interest" description="Disordered" evidence="11">
    <location>
        <begin position="23"/>
        <end position="43"/>
    </location>
</feature>
<dbReference type="EMBL" id="UYYA01003885">
    <property type="protein sequence ID" value="VDM57227.1"/>
    <property type="molecule type" value="Genomic_DNA"/>
</dbReference>
<evidence type="ECO:0000256" key="3">
    <source>
        <dbReference type="ARBA" id="ARBA00022737"/>
    </source>
</evidence>
<dbReference type="FunFam" id="3.30.160.60:FF:000110">
    <property type="entry name" value="Zinc finger protein-like"/>
    <property type="match status" value="1"/>
</dbReference>
<dbReference type="PANTHER" id="PTHR24394:SF29">
    <property type="entry name" value="MYONEURIN"/>
    <property type="match status" value="1"/>
</dbReference>
<evidence type="ECO:0000256" key="1">
    <source>
        <dbReference type="ARBA" id="ARBA00004123"/>
    </source>
</evidence>
<keyword evidence="2" id="KW-0479">Metal-binding</keyword>
<gene>
    <name evidence="13" type="ORF">ACOC_LOCUS5642</name>
</gene>
<reference evidence="13 14" key="2">
    <citation type="submission" date="2018-11" db="EMBL/GenBank/DDBJ databases">
        <authorList>
            <consortium name="Pathogen Informatics"/>
        </authorList>
    </citation>
    <scope>NUCLEOTIDE SEQUENCE [LARGE SCALE GENOMIC DNA]</scope>
    <source>
        <strain evidence="13 14">Costa Rica</strain>
    </source>
</reference>
<protein>
    <submittedName>
        <fullName evidence="15">Zinc finger, C2H2 type</fullName>
    </submittedName>
</protein>
<evidence type="ECO:0000256" key="4">
    <source>
        <dbReference type="ARBA" id="ARBA00022771"/>
    </source>
</evidence>
<evidence type="ECO:0000256" key="7">
    <source>
        <dbReference type="ARBA" id="ARBA00023125"/>
    </source>
</evidence>
<evidence type="ECO:0000256" key="6">
    <source>
        <dbReference type="ARBA" id="ARBA00023015"/>
    </source>
</evidence>
<keyword evidence="7" id="KW-0238">DNA-binding</keyword>
<keyword evidence="4 10" id="KW-0863">Zinc-finger</keyword>
<keyword evidence="3" id="KW-0677">Repeat</keyword>
<reference evidence="15" key="1">
    <citation type="submission" date="2017-02" db="UniProtKB">
        <authorList>
            <consortium name="WormBaseParasite"/>
        </authorList>
    </citation>
    <scope>IDENTIFICATION</scope>
</reference>
<dbReference type="Gene3D" id="3.30.160.60">
    <property type="entry name" value="Classic Zinc Finger"/>
    <property type="match status" value="3"/>
</dbReference>
<feature type="domain" description="C2H2-type" evidence="12">
    <location>
        <begin position="75"/>
        <end position="102"/>
    </location>
</feature>
<proteinExistence type="predicted"/>
<evidence type="ECO:0000313" key="15">
    <source>
        <dbReference type="WBParaSite" id="ACOC_0000564101-mRNA-1"/>
    </source>
</evidence>
<keyword evidence="14" id="KW-1185">Reference proteome</keyword>
<feature type="region of interest" description="Disordered" evidence="11">
    <location>
        <begin position="163"/>
        <end position="187"/>
    </location>
</feature>
<dbReference type="GO" id="GO:0000981">
    <property type="term" value="F:DNA-binding transcription factor activity, RNA polymerase II-specific"/>
    <property type="evidence" value="ECO:0007669"/>
    <property type="project" value="TreeGrafter"/>
</dbReference>
<dbReference type="OrthoDB" id="3437960at2759"/>
<dbReference type="SMART" id="SM00355">
    <property type="entry name" value="ZnF_C2H2"/>
    <property type="match status" value="3"/>
</dbReference>
<feature type="domain" description="C2H2-type" evidence="12">
    <location>
        <begin position="103"/>
        <end position="130"/>
    </location>
</feature>